<evidence type="ECO:0000256" key="9">
    <source>
        <dbReference type="ARBA" id="ARBA00023163"/>
    </source>
</evidence>
<dbReference type="FunFam" id="1.10.274.100:FF:000015">
    <property type="entry name" value="DNA-directed RNA polymerase subunit"/>
    <property type="match status" value="1"/>
</dbReference>
<feature type="compositionally biased region" description="Acidic residues" evidence="13">
    <location>
        <begin position="1361"/>
        <end position="1372"/>
    </location>
</feature>
<dbReference type="Gene3D" id="4.10.860.120">
    <property type="entry name" value="RNA polymerase II, clamp domain"/>
    <property type="match status" value="1"/>
</dbReference>
<evidence type="ECO:0000256" key="2">
    <source>
        <dbReference type="ARBA" id="ARBA00006460"/>
    </source>
</evidence>
<dbReference type="Gene3D" id="3.30.1490.180">
    <property type="entry name" value="RNA polymerase ii"/>
    <property type="match status" value="1"/>
</dbReference>
<evidence type="ECO:0000256" key="8">
    <source>
        <dbReference type="ARBA" id="ARBA00022842"/>
    </source>
</evidence>
<evidence type="ECO:0000313" key="16">
    <source>
        <dbReference type="Proteomes" id="UP001177140"/>
    </source>
</evidence>
<keyword evidence="3 12" id="KW-0240">DNA-directed RNA polymerase</keyword>
<dbReference type="EMBL" id="JAJJMA010101261">
    <property type="protein sequence ID" value="MCL7030413.1"/>
    <property type="molecule type" value="Genomic_DNA"/>
</dbReference>
<keyword evidence="4 12" id="KW-0808">Transferase</keyword>
<keyword evidence="9 12" id="KW-0804">Transcription</keyword>
<feature type="compositionally biased region" description="Basic and acidic residues" evidence="13">
    <location>
        <begin position="1373"/>
        <end position="1383"/>
    </location>
</feature>
<evidence type="ECO:0000259" key="14">
    <source>
        <dbReference type="SMART" id="SM00663"/>
    </source>
</evidence>
<dbReference type="InterPro" id="IPR007081">
    <property type="entry name" value="RNA_pol_Rpb1_5"/>
</dbReference>
<comment type="catalytic activity">
    <reaction evidence="11 12">
        <text>RNA(n) + a ribonucleoside 5'-triphosphate = RNA(n+1) + diphosphate</text>
        <dbReference type="Rhea" id="RHEA:21248"/>
        <dbReference type="Rhea" id="RHEA-COMP:14527"/>
        <dbReference type="Rhea" id="RHEA-COMP:17342"/>
        <dbReference type="ChEBI" id="CHEBI:33019"/>
        <dbReference type="ChEBI" id="CHEBI:61557"/>
        <dbReference type="ChEBI" id="CHEBI:140395"/>
        <dbReference type="EC" id="2.7.7.6"/>
    </reaction>
</comment>
<keyword evidence="8" id="KW-0460">Magnesium</keyword>
<dbReference type="SMART" id="SM00663">
    <property type="entry name" value="RPOLA_N"/>
    <property type="match status" value="1"/>
</dbReference>
<dbReference type="InterPro" id="IPR015699">
    <property type="entry name" value="DNA-dir_RNA_pol1_lsu_N"/>
</dbReference>
<dbReference type="CDD" id="cd02735">
    <property type="entry name" value="RNAP_I_Rpa1_C"/>
    <property type="match status" value="1"/>
</dbReference>
<dbReference type="PANTHER" id="PTHR19376:SF11">
    <property type="entry name" value="DNA-DIRECTED RNA POLYMERASE I SUBUNIT RPA1"/>
    <property type="match status" value="1"/>
</dbReference>
<dbReference type="GO" id="GO:0005736">
    <property type="term" value="C:RNA polymerase I complex"/>
    <property type="evidence" value="ECO:0007669"/>
    <property type="project" value="TreeGrafter"/>
</dbReference>
<dbReference type="SUPFAM" id="SSF64484">
    <property type="entry name" value="beta and beta-prime subunits of DNA dependent RNA-polymerase"/>
    <property type="match status" value="1"/>
</dbReference>
<dbReference type="Gene3D" id="1.10.274.100">
    <property type="entry name" value="RNA polymerase Rpb1, domain 3"/>
    <property type="match status" value="1"/>
</dbReference>
<dbReference type="Gene3D" id="1.10.150.390">
    <property type="match status" value="1"/>
</dbReference>
<dbReference type="InterPro" id="IPR047107">
    <property type="entry name" value="DNA-dir_RNA_pol1_lsu_C"/>
</dbReference>
<dbReference type="FunFam" id="1.10.150.390:FF:000005">
    <property type="entry name" value="DNA-directed RNA polymerase subunit"/>
    <property type="match status" value="1"/>
</dbReference>
<evidence type="ECO:0000256" key="10">
    <source>
        <dbReference type="ARBA" id="ARBA00023242"/>
    </source>
</evidence>
<dbReference type="Gene3D" id="6.20.50.80">
    <property type="match status" value="1"/>
</dbReference>
<proteinExistence type="inferred from homology"/>
<feature type="domain" description="RNA polymerase N-terminal" evidence="14">
    <location>
        <begin position="327"/>
        <end position="645"/>
    </location>
</feature>
<evidence type="ECO:0000256" key="1">
    <source>
        <dbReference type="ARBA" id="ARBA00004123"/>
    </source>
</evidence>
<dbReference type="InterPro" id="IPR007066">
    <property type="entry name" value="RNA_pol_Rpb1_3"/>
</dbReference>
<feature type="region of interest" description="Disordered" evidence="13">
    <location>
        <begin position="151"/>
        <end position="173"/>
    </location>
</feature>
<feature type="compositionally biased region" description="Acidic residues" evidence="13">
    <location>
        <begin position="1312"/>
        <end position="1331"/>
    </location>
</feature>
<protein>
    <recommendedName>
        <fullName evidence="12">DNA-directed RNA polymerase subunit</fullName>
        <ecNumber evidence="12">2.7.7.6</ecNumber>
    </recommendedName>
</protein>
<keyword evidence="16" id="KW-1185">Reference proteome</keyword>
<keyword evidence="7" id="KW-0862">Zinc</keyword>
<dbReference type="Gene3D" id="3.30.70.2850">
    <property type="match status" value="1"/>
</dbReference>
<keyword evidence="10" id="KW-0539">Nucleus</keyword>
<dbReference type="GO" id="GO:0003677">
    <property type="term" value="F:DNA binding"/>
    <property type="evidence" value="ECO:0007669"/>
    <property type="project" value="InterPro"/>
</dbReference>
<keyword evidence="5 12" id="KW-0548">Nucleotidyltransferase</keyword>
<evidence type="ECO:0000256" key="5">
    <source>
        <dbReference type="ARBA" id="ARBA00022695"/>
    </source>
</evidence>
<gene>
    <name evidence="15" type="ORF">MKW94_021364</name>
</gene>
<dbReference type="InterPro" id="IPR042102">
    <property type="entry name" value="RNA_pol_Rpb1_3_sf"/>
</dbReference>
<feature type="compositionally biased region" description="Acidic residues" evidence="13">
    <location>
        <begin position="1341"/>
        <end position="1352"/>
    </location>
</feature>
<dbReference type="Pfam" id="PF00623">
    <property type="entry name" value="RNA_pol_Rpb1_2"/>
    <property type="match status" value="1"/>
</dbReference>
<feature type="region of interest" description="Disordered" evidence="13">
    <location>
        <begin position="1285"/>
        <end position="1426"/>
    </location>
</feature>
<comment type="caution">
    <text evidence="15">The sequence shown here is derived from an EMBL/GenBank/DDBJ whole genome shotgun (WGS) entry which is preliminary data.</text>
</comment>
<evidence type="ECO:0000256" key="6">
    <source>
        <dbReference type="ARBA" id="ARBA00022723"/>
    </source>
</evidence>
<dbReference type="Pfam" id="PF04998">
    <property type="entry name" value="RNA_pol_Rpb1_5"/>
    <property type="match status" value="1"/>
</dbReference>
<keyword evidence="6" id="KW-0479">Metal-binding</keyword>
<dbReference type="Pfam" id="PF04997">
    <property type="entry name" value="RNA_pol_Rpb1_1"/>
    <property type="match status" value="1"/>
</dbReference>
<evidence type="ECO:0000256" key="11">
    <source>
        <dbReference type="ARBA" id="ARBA00048552"/>
    </source>
</evidence>
<dbReference type="Pfam" id="PF05000">
    <property type="entry name" value="RNA_pol_Rpb1_4"/>
    <property type="match status" value="1"/>
</dbReference>
<dbReference type="GO" id="GO:0006351">
    <property type="term" value="P:DNA-templated transcription"/>
    <property type="evidence" value="ECO:0007669"/>
    <property type="project" value="InterPro"/>
</dbReference>
<evidence type="ECO:0000256" key="4">
    <source>
        <dbReference type="ARBA" id="ARBA00022679"/>
    </source>
</evidence>
<dbReference type="InterPro" id="IPR006592">
    <property type="entry name" value="RNA_pol_N"/>
</dbReference>
<dbReference type="InterPro" id="IPR045867">
    <property type="entry name" value="DNA-dir_RpoC_beta_prime"/>
</dbReference>
<dbReference type="GO" id="GO:0003899">
    <property type="term" value="F:DNA-directed RNA polymerase activity"/>
    <property type="evidence" value="ECO:0007669"/>
    <property type="project" value="UniProtKB-EC"/>
</dbReference>
<dbReference type="PANTHER" id="PTHR19376">
    <property type="entry name" value="DNA-DIRECTED RNA POLYMERASE"/>
    <property type="match status" value="1"/>
</dbReference>
<comment type="function">
    <text evidence="12">DNA-dependent RNA polymerase catalyzes the transcription of DNA into RNA using the four ribonucleoside triphosphates as substrates.</text>
</comment>
<dbReference type="FunFam" id="2.40.40.20:FF:000019">
    <property type="entry name" value="DNA-directed RNA polymerase II subunit RPB1"/>
    <property type="match status" value="1"/>
</dbReference>
<dbReference type="InterPro" id="IPR000722">
    <property type="entry name" value="RNA_pol_asu"/>
</dbReference>
<evidence type="ECO:0000256" key="3">
    <source>
        <dbReference type="ARBA" id="ARBA00022478"/>
    </source>
</evidence>
<organism evidence="15 16">
    <name type="scientific">Papaver nudicaule</name>
    <name type="common">Iceland poppy</name>
    <dbReference type="NCBI Taxonomy" id="74823"/>
    <lineage>
        <taxon>Eukaryota</taxon>
        <taxon>Viridiplantae</taxon>
        <taxon>Streptophyta</taxon>
        <taxon>Embryophyta</taxon>
        <taxon>Tracheophyta</taxon>
        <taxon>Spermatophyta</taxon>
        <taxon>Magnoliopsida</taxon>
        <taxon>Ranunculales</taxon>
        <taxon>Papaveraceae</taxon>
        <taxon>Papaveroideae</taxon>
        <taxon>Papaver</taxon>
    </lineage>
</organism>
<evidence type="ECO:0000256" key="13">
    <source>
        <dbReference type="SAM" id="MobiDB-lite"/>
    </source>
</evidence>
<accession>A0AA41SA32</accession>
<sequence length="1637" mass="182220">MAQTTEGATEAVESVSFSFLTDEEVRKLSMKKVTSVTLYDNLDKPYPNGLYDPAMGPIEEGGFCTSCGQTSFLCSGHCGHIDLAVPVYNPLMVRTLFQLLQRTCFFCQHFMIEKEKVQKCVAQLELIKKGDITGAKNLDMEECSAWEESDADQTACTNKPSEDGRQNSEQHQWTSLQYSEAMSVLNGLLESKPSSCRRCKAKNPRISCPTFGWFYMTMSKASTRANVIQGAELNETFDDGAEEARQSGASDVESAGSIYDETQSSRSKRVSGPPSEYLKQSNFFSGVLLPSEAKEHMKVVWENESQICSLICDIQQQGMCRKRSSSSMFFIEALLVAPVKFRPPQKGKMERDHPQTILLGDVLQSSINLSSAHANSSEYVRVLKNWRELQSSVNVLFDSKAVKGGAKDAGGGICQLLEKKEGLFRQKLMGKRVNHACRSVISPDPYLAVNEIGIPPFVANKLTYPERVTPWNVDKLREAILRGDKHPGATHYVDKYSTVKLPEGDKLRSKRSVYARKLPTSRGVLTQTGKSVEQDLEGKVVYRHIQDGDIVLLNRQPTLHKPSIMAHVVRVLKKEKTLRMHYANCSVYNADFDGDEMNVHFPQDEISRAEGYNIVNANNQYLVPTSGEPKRGLIQDHIVSAVLLTKKDTFLTRDEYNYLLYSSGVSAAVRHSSSGTSHKKIYMINSEDELQGTPPAIWKPEPLWTGKQVISSILHHITRTRGLAPFTVEKSGKVPSGYFGDSSGEFMLRIQQNELVHGVIDKNQFEKYGLVHTVQELYGSNVAGILLSVFSRLFTLYLQMHGFTCGVDDLLIIPDVDKKRTRILKKSEKLGEKVHCQFVGSPEENIDPMTLQAETEKTIRTNAESATTRLDRMMSSSLNGTTSQVNKELFPKGLQKPFPKNCLSLMTTTGAKGGLVNFTQISSLLGQQELEGKRVPRMVSGKTLPCFHPWDPASRAGGFISDRFLTGLRPQEYYFHCMAGREGLVDTAVKTSRSGYLQRCLVKNLECLKVGYDHTVRDSDGSVVQFCYGEDGVDVHKTSFISEFNILAANQKVVLDKLSGDCEDAHLIKFNNYIKDMPEPLEEKIQEFVCSLSKKQRSSLQLRKKDFLKLMKLKYFRSLAQPGEPVGVLAAQSVGEPSTQMTLNTFHLAGQGEMNVTLGVPRLQEILMRASEKIETPVMTCPLRKGKTRDDADRLAAKLKKVTVADIIEKIEVSVMPFSVNKKQVTTVFKLKIKVFGPERIPPHMDITLQDCMDTLDVFLVRELEDCIENHLTMVSKVSGIKNMVGKSETDTGNEKEEDEDDGGKQSHNTADESDDSDGDANDIDAEDLGVDEQKRKEQATDEMDYGEDGMEMETSIVENVDTEGEGEGSESETDHAGNKENDQGTDGEAQVLDPEDELKSVPVSESSSKKESGSAAKPKKVAKARRTKKDSDRVFFTEVKGLDFEVHLRFTDEPHIILSKVVEKAAKNVYVRKSGNIERCSVIDYNRDAKLAALQTAGVDFCAFWDMVDDLDINHIVSNDMHAVLRTYGVEAARATIINEVKGVFDAYGIKVNIRHLTLIADFMTHTGAIRPFSRYGIASSTSPFSKMSFETASKFIVNAAYHGEVDNLESPSARICLGLPVKVGTGSFDLLQKVF</sequence>
<dbReference type="InterPro" id="IPR007080">
    <property type="entry name" value="RNA_pol_Rpb1_1"/>
</dbReference>
<dbReference type="Pfam" id="PF04983">
    <property type="entry name" value="RNA_pol_Rpb1_3"/>
    <property type="match status" value="1"/>
</dbReference>
<dbReference type="Gene3D" id="1.10.132.30">
    <property type="match status" value="1"/>
</dbReference>
<name>A0AA41SA32_PAPNU</name>
<feature type="region of interest" description="Disordered" evidence="13">
    <location>
        <begin position="240"/>
        <end position="274"/>
    </location>
</feature>
<evidence type="ECO:0000313" key="15">
    <source>
        <dbReference type="EMBL" id="MCL7030413.1"/>
    </source>
</evidence>
<dbReference type="InterPro" id="IPR044893">
    <property type="entry name" value="RNA_pol_Rpb1_clamp_domain"/>
</dbReference>
<dbReference type="Gene3D" id="2.40.40.20">
    <property type="match status" value="1"/>
</dbReference>
<comment type="subcellular location">
    <subcellularLocation>
        <location evidence="1">Nucleus</location>
    </subcellularLocation>
</comment>
<dbReference type="InterPro" id="IPR007083">
    <property type="entry name" value="RNA_pol_Rpb1_4"/>
</dbReference>
<dbReference type="GO" id="GO:0046872">
    <property type="term" value="F:metal ion binding"/>
    <property type="evidence" value="ECO:0007669"/>
    <property type="project" value="UniProtKB-KW"/>
</dbReference>
<dbReference type="EC" id="2.7.7.6" evidence="12"/>
<reference evidence="15" key="1">
    <citation type="submission" date="2022-03" db="EMBL/GenBank/DDBJ databases">
        <title>A functionally conserved STORR gene fusion in Papaver species that diverged 16.8 million years ago.</title>
        <authorList>
            <person name="Catania T."/>
        </authorList>
    </citation>
    <scope>NUCLEOTIDE SEQUENCE</scope>
    <source>
        <strain evidence="15">S-191538</strain>
    </source>
</reference>
<dbReference type="Proteomes" id="UP001177140">
    <property type="component" value="Unassembled WGS sequence"/>
</dbReference>
<comment type="similarity">
    <text evidence="2 12">Belongs to the RNA polymerase beta' chain family.</text>
</comment>
<evidence type="ECO:0000256" key="7">
    <source>
        <dbReference type="ARBA" id="ARBA00022833"/>
    </source>
</evidence>
<dbReference type="InterPro" id="IPR038120">
    <property type="entry name" value="Rpb1_funnel_sf"/>
</dbReference>
<evidence type="ECO:0000256" key="12">
    <source>
        <dbReference type="RuleBase" id="RU004279"/>
    </source>
</evidence>
<dbReference type="CDD" id="cd01435">
    <property type="entry name" value="RNAP_I_RPA1_N"/>
    <property type="match status" value="1"/>
</dbReference>